<keyword evidence="2" id="KW-1185">Reference proteome</keyword>
<dbReference type="HOGENOM" id="CLU_2451972_0_0_7"/>
<accession>A1AMR3</accession>
<sequence length="89" mass="10266">MKRSLLTTNPYLKDPQKREEAMARNIETSSAIEGIKIKRISITGCFVHADHITAHPRAKRSSRPRSYQSYGFRTKTILLIYFSNLNQLV</sequence>
<evidence type="ECO:0000313" key="1">
    <source>
        <dbReference type="EMBL" id="ABK98633.1"/>
    </source>
</evidence>
<dbReference type="Proteomes" id="UP000006732">
    <property type="component" value="Chromosome"/>
</dbReference>
<gene>
    <name evidence="1" type="ordered locus">Ppro_1006</name>
</gene>
<evidence type="ECO:0000313" key="2">
    <source>
        <dbReference type="Proteomes" id="UP000006732"/>
    </source>
</evidence>
<name>A1AMR3_PELPD</name>
<reference evidence="1 2" key="1">
    <citation type="submission" date="2006-10" db="EMBL/GenBank/DDBJ databases">
        <title>Complete sequence of chromosome of Pelobacter propionicus DSM 2379.</title>
        <authorList>
            <consortium name="US DOE Joint Genome Institute"/>
            <person name="Copeland A."/>
            <person name="Lucas S."/>
            <person name="Lapidus A."/>
            <person name="Barry K."/>
            <person name="Detter J.C."/>
            <person name="Glavina del Rio T."/>
            <person name="Hammon N."/>
            <person name="Israni S."/>
            <person name="Dalin E."/>
            <person name="Tice H."/>
            <person name="Pitluck S."/>
            <person name="Saunders E."/>
            <person name="Brettin T."/>
            <person name="Bruce D."/>
            <person name="Han C."/>
            <person name="Tapia R."/>
            <person name="Schmutz J."/>
            <person name="Larimer F."/>
            <person name="Land M."/>
            <person name="Hauser L."/>
            <person name="Kyrpides N."/>
            <person name="Kim E."/>
            <person name="Lovley D."/>
            <person name="Richardson P."/>
        </authorList>
    </citation>
    <scope>NUCLEOTIDE SEQUENCE [LARGE SCALE GENOMIC DNA]</scope>
    <source>
        <strain evidence="2">DSM 2379 / NBRC 103807 / OttBd1</strain>
    </source>
</reference>
<dbReference type="AlphaFoldDB" id="A1AMR3"/>
<dbReference type="EMBL" id="CP000482">
    <property type="protein sequence ID" value="ABK98633.1"/>
    <property type="molecule type" value="Genomic_DNA"/>
</dbReference>
<proteinExistence type="predicted"/>
<organism evidence="1 2">
    <name type="scientific">Pelobacter propionicus (strain DSM 2379 / NBRC 103807 / OttBd1)</name>
    <dbReference type="NCBI Taxonomy" id="338966"/>
    <lineage>
        <taxon>Bacteria</taxon>
        <taxon>Pseudomonadati</taxon>
        <taxon>Thermodesulfobacteriota</taxon>
        <taxon>Desulfuromonadia</taxon>
        <taxon>Desulfuromonadales</taxon>
        <taxon>Desulfuromonadaceae</taxon>
        <taxon>Pelobacter</taxon>
    </lineage>
</organism>
<dbReference type="eggNOG" id="ENOG502ZR12">
    <property type="taxonomic scope" value="Bacteria"/>
</dbReference>
<dbReference type="KEGG" id="ppd:Ppro_1006"/>
<protein>
    <submittedName>
        <fullName evidence="1">Uncharacterized protein</fullName>
    </submittedName>
</protein>